<dbReference type="GO" id="GO:0009755">
    <property type="term" value="P:hormone-mediated signaling pathway"/>
    <property type="evidence" value="ECO:0007669"/>
    <property type="project" value="TreeGrafter"/>
</dbReference>
<dbReference type="InterPro" id="IPR008435">
    <property type="entry name" value="CRF-bd"/>
</dbReference>
<evidence type="ECO:0000313" key="3">
    <source>
        <dbReference type="Proteomes" id="UP000828390"/>
    </source>
</evidence>
<organism evidence="2 3">
    <name type="scientific">Dreissena polymorpha</name>
    <name type="common">Zebra mussel</name>
    <name type="synonym">Mytilus polymorpha</name>
    <dbReference type="NCBI Taxonomy" id="45954"/>
    <lineage>
        <taxon>Eukaryota</taxon>
        <taxon>Metazoa</taxon>
        <taxon>Spiralia</taxon>
        <taxon>Lophotrochozoa</taxon>
        <taxon>Mollusca</taxon>
        <taxon>Bivalvia</taxon>
        <taxon>Autobranchia</taxon>
        <taxon>Heteroconchia</taxon>
        <taxon>Euheterodonta</taxon>
        <taxon>Imparidentia</taxon>
        <taxon>Neoheterodontei</taxon>
        <taxon>Myida</taxon>
        <taxon>Dreissenoidea</taxon>
        <taxon>Dreissenidae</taxon>
        <taxon>Dreissena</taxon>
    </lineage>
</organism>
<dbReference type="EMBL" id="JAIWYP010000011">
    <property type="protein sequence ID" value="KAH3741352.1"/>
    <property type="molecule type" value="Genomic_DNA"/>
</dbReference>
<protein>
    <recommendedName>
        <fullName evidence="1">Corticotropin-releasing factor binding protein C-terminal domain-containing protein</fullName>
    </recommendedName>
</protein>
<dbReference type="Proteomes" id="UP000828390">
    <property type="component" value="Unassembled WGS sequence"/>
</dbReference>
<evidence type="ECO:0000259" key="1">
    <source>
        <dbReference type="Pfam" id="PF23541"/>
    </source>
</evidence>
<dbReference type="PANTHER" id="PTHR10278">
    <property type="entry name" value="CORTICOTROPIN-RELEASING FACTOR-BINDING PROTEIN"/>
    <property type="match status" value="1"/>
</dbReference>
<proteinExistence type="predicted"/>
<dbReference type="GO" id="GO:0051424">
    <property type="term" value="F:corticotropin-releasing hormone binding"/>
    <property type="evidence" value="ECO:0007669"/>
    <property type="project" value="InterPro"/>
</dbReference>
<dbReference type="InterPro" id="IPR056178">
    <property type="entry name" value="CRF-BP_C"/>
</dbReference>
<comment type="caution">
    <text evidence="2">The sequence shown here is derived from an EMBL/GenBank/DDBJ whole genome shotgun (WGS) entry which is preliminary data.</text>
</comment>
<sequence>MLEFGTLTMKNYGLRRNCSVSIIYPEEIQLVNVDVGVTSESSVYEAEVGLSDKSEDIVLYGGGDYVQLLNGNGLDTTIMRTKGILCGMDSKNGNVVRMVSSGEFHNTVTFMYAPPAESQPGTC</sequence>
<reference evidence="2" key="2">
    <citation type="submission" date="2020-11" db="EMBL/GenBank/DDBJ databases">
        <authorList>
            <person name="McCartney M.A."/>
            <person name="Auch B."/>
            <person name="Kono T."/>
            <person name="Mallez S."/>
            <person name="Becker A."/>
            <person name="Gohl D.M."/>
            <person name="Silverstein K.A.T."/>
            <person name="Koren S."/>
            <person name="Bechman K.B."/>
            <person name="Herman A."/>
            <person name="Abrahante J.E."/>
            <person name="Garbe J."/>
        </authorList>
    </citation>
    <scope>NUCLEOTIDE SEQUENCE</scope>
    <source>
        <strain evidence="2">Duluth1</strain>
        <tissue evidence="2">Whole animal</tissue>
    </source>
</reference>
<keyword evidence="3" id="KW-1185">Reference proteome</keyword>
<dbReference type="GO" id="GO:0051460">
    <property type="term" value="P:negative regulation of corticotropin secretion"/>
    <property type="evidence" value="ECO:0007669"/>
    <property type="project" value="TreeGrafter"/>
</dbReference>
<name>A0A9D4I2I2_DREPO</name>
<dbReference type="PANTHER" id="PTHR10278:SF0">
    <property type="entry name" value="CORTICOTROPIN-RELEASING FACTOR-BINDING PROTEIN"/>
    <property type="match status" value="1"/>
</dbReference>
<reference evidence="2" key="1">
    <citation type="journal article" date="2019" name="bioRxiv">
        <title>The Genome of the Zebra Mussel, Dreissena polymorpha: A Resource for Invasive Species Research.</title>
        <authorList>
            <person name="McCartney M.A."/>
            <person name="Auch B."/>
            <person name="Kono T."/>
            <person name="Mallez S."/>
            <person name="Zhang Y."/>
            <person name="Obille A."/>
            <person name="Becker A."/>
            <person name="Abrahante J.E."/>
            <person name="Garbe J."/>
            <person name="Badalamenti J.P."/>
            <person name="Herman A."/>
            <person name="Mangelson H."/>
            <person name="Liachko I."/>
            <person name="Sullivan S."/>
            <person name="Sone E.D."/>
            <person name="Koren S."/>
            <person name="Silverstein K.A.T."/>
            <person name="Beckman K.B."/>
            <person name="Gohl D.M."/>
        </authorList>
    </citation>
    <scope>NUCLEOTIDE SEQUENCE</scope>
    <source>
        <strain evidence="2">Duluth1</strain>
        <tissue evidence="2">Whole animal</tissue>
    </source>
</reference>
<accession>A0A9D4I2I2</accession>
<dbReference type="AlphaFoldDB" id="A0A9D4I2I2"/>
<dbReference type="Pfam" id="PF23541">
    <property type="entry name" value="CRF-BP_C"/>
    <property type="match status" value="1"/>
</dbReference>
<feature type="domain" description="Corticotropin-releasing factor binding protein C-terminal" evidence="1">
    <location>
        <begin position="5"/>
        <end position="113"/>
    </location>
</feature>
<evidence type="ECO:0000313" key="2">
    <source>
        <dbReference type="EMBL" id="KAH3741352.1"/>
    </source>
</evidence>
<gene>
    <name evidence="2" type="ORF">DPMN_048077</name>
</gene>
<dbReference type="GO" id="GO:0005615">
    <property type="term" value="C:extracellular space"/>
    <property type="evidence" value="ECO:0007669"/>
    <property type="project" value="TreeGrafter"/>
</dbReference>